<feature type="region of interest" description="Disordered" evidence="1">
    <location>
        <begin position="80"/>
        <end position="113"/>
    </location>
</feature>
<dbReference type="Proteomes" id="UP000092093">
    <property type="component" value="Unassembled WGS sequence"/>
</dbReference>
<protein>
    <submittedName>
        <fullName evidence="2">Uncharacterized protein</fullName>
    </submittedName>
</protein>
<evidence type="ECO:0000313" key="2">
    <source>
        <dbReference type="EMBL" id="OBQ35703.1"/>
    </source>
</evidence>
<organism evidence="2 3">
    <name type="scientific">Aphanizomenon flos-aquae WA102</name>
    <dbReference type="NCBI Taxonomy" id="1710896"/>
    <lineage>
        <taxon>Bacteria</taxon>
        <taxon>Bacillati</taxon>
        <taxon>Cyanobacteriota</taxon>
        <taxon>Cyanophyceae</taxon>
        <taxon>Nostocales</taxon>
        <taxon>Aphanizomenonaceae</taxon>
        <taxon>Aphanizomenon</taxon>
    </lineage>
</organism>
<feature type="compositionally biased region" description="Polar residues" evidence="1">
    <location>
        <begin position="87"/>
        <end position="96"/>
    </location>
</feature>
<dbReference type="AlphaFoldDB" id="A0A1B7WF98"/>
<dbReference type="EMBL" id="LJOW01000359">
    <property type="protein sequence ID" value="OBQ35703.1"/>
    <property type="molecule type" value="Genomic_DNA"/>
</dbReference>
<evidence type="ECO:0000256" key="1">
    <source>
        <dbReference type="SAM" id="MobiDB-lite"/>
    </source>
</evidence>
<gene>
    <name evidence="2" type="ORF">AN484_26115</name>
</gene>
<accession>A0A1B7WF98</accession>
<proteinExistence type="predicted"/>
<evidence type="ECO:0000313" key="3">
    <source>
        <dbReference type="Proteomes" id="UP000092093"/>
    </source>
</evidence>
<comment type="caution">
    <text evidence="2">The sequence shown here is derived from an EMBL/GenBank/DDBJ whole genome shotgun (WGS) entry which is preliminary data.</text>
</comment>
<feature type="non-terminal residue" evidence="2">
    <location>
        <position position="113"/>
    </location>
</feature>
<name>A0A1B7WF98_APHFL</name>
<reference evidence="2 3" key="1">
    <citation type="submission" date="2015-09" db="EMBL/GenBank/DDBJ databases">
        <title>Aphanizomenon flos-aquae WA102.</title>
        <authorList>
            <person name="Driscoll C."/>
        </authorList>
    </citation>
    <scope>NUCLEOTIDE SEQUENCE [LARGE SCALE GENOMIC DNA]</scope>
    <source>
        <strain evidence="2">WA102</strain>
    </source>
</reference>
<sequence>MANGGQPPTFPTEEEELMRVQEALVAGTSLLSSDEREIVEKYCAAAKLDPQEYLRKLEERLRRPPIDAVTARARVRTEVAEIDKNTPSESDGGQRQTRNRGLAVMDEMQVGCD</sequence>